<dbReference type="AlphaFoldDB" id="A0A9P7VA67"/>
<evidence type="ECO:0000256" key="3">
    <source>
        <dbReference type="ARBA" id="ARBA00023239"/>
    </source>
</evidence>
<protein>
    <recommendedName>
        <fullName evidence="5">U6 snRNA phosphodiesterase 1</fullName>
    </recommendedName>
    <alternativeName>
        <fullName evidence="6">3'-5' RNA exonuclease USB1</fullName>
    </alternativeName>
</protein>
<keyword evidence="2" id="KW-0378">Hydrolase</keyword>
<gene>
    <name evidence="8" type="ORF">KQ657_004908</name>
</gene>
<name>A0A9P7VA67_9ASCO</name>
<dbReference type="Gene3D" id="3.90.1140.10">
    <property type="entry name" value="Cyclic phosphodiesterase"/>
    <property type="match status" value="1"/>
</dbReference>
<accession>A0A9P7VA67</accession>
<feature type="compositionally biased region" description="Acidic residues" evidence="7">
    <location>
        <begin position="8"/>
        <end position="18"/>
    </location>
</feature>
<comment type="caution">
    <text evidence="8">The sequence shown here is derived from an EMBL/GenBank/DDBJ whole genome shotgun (WGS) entry which is preliminary data.</text>
</comment>
<dbReference type="Pfam" id="PF09749">
    <property type="entry name" value="HVSL"/>
    <property type="match status" value="1"/>
</dbReference>
<organism evidence="8 9">
    <name type="scientific">Scheffersomyces spartinae</name>
    <dbReference type="NCBI Taxonomy" id="45513"/>
    <lineage>
        <taxon>Eukaryota</taxon>
        <taxon>Fungi</taxon>
        <taxon>Dikarya</taxon>
        <taxon>Ascomycota</taxon>
        <taxon>Saccharomycotina</taxon>
        <taxon>Pichiomycetes</taxon>
        <taxon>Debaryomycetaceae</taxon>
        <taxon>Scheffersomyces</taxon>
    </lineage>
</organism>
<keyword evidence="3" id="KW-0456">Lyase</keyword>
<dbReference type="InterPro" id="IPR027521">
    <property type="entry name" value="Usb1"/>
</dbReference>
<dbReference type="PANTHER" id="PTHR13522:SF3">
    <property type="entry name" value="U6 SNRNA PHOSPHODIESTERASE 1"/>
    <property type="match status" value="1"/>
</dbReference>
<keyword evidence="1" id="KW-0540">Nuclease</keyword>
<evidence type="ECO:0000256" key="5">
    <source>
        <dbReference type="ARBA" id="ARBA00029543"/>
    </source>
</evidence>
<dbReference type="OrthoDB" id="4025120at2759"/>
<dbReference type="GO" id="GO:0000175">
    <property type="term" value="F:3'-5'-RNA exonuclease activity"/>
    <property type="evidence" value="ECO:0007669"/>
    <property type="project" value="TreeGrafter"/>
</dbReference>
<feature type="region of interest" description="Disordered" evidence="7">
    <location>
        <begin position="1"/>
        <end position="25"/>
    </location>
</feature>
<evidence type="ECO:0000256" key="2">
    <source>
        <dbReference type="ARBA" id="ARBA00022801"/>
    </source>
</evidence>
<dbReference type="Proteomes" id="UP000790833">
    <property type="component" value="Unassembled WGS sequence"/>
</dbReference>
<dbReference type="EMBL" id="JAHMUF010000008">
    <property type="protein sequence ID" value="KAG7194198.1"/>
    <property type="molecule type" value="Genomic_DNA"/>
</dbReference>
<dbReference type="GO" id="GO:0034477">
    <property type="term" value="P:U6 snRNA 3'-end processing"/>
    <property type="evidence" value="ECO:0007669"/>
    <property type="project" value="InterPro"/>
</dbReference>
<dbReference type="GO" id="GO:0016829">
    <property type="term" value="F:lyase activity"/>
    <property type="evidence" value="ECO:0007669"/>
    <property type="project" value="UniProtKB-KW"/>
</dbReference>
<keyword evidence="9" id="KW-1185">Reference proteome</keyword>
<dbReference type="RefSeq" id="XP_043049745.1">
    <property type="nucleotide sequence ID" value="XM_043195572.1"/>
</dbReference>
<evidence type="ECO:0000256" key="7">
    <source>
        <dbReference type="SAM" id="MobiDB-lite"/>
    </source>
</evidence>
<evidence type="ECO:0000256" key="4">
    <source>
        <dbReference type="ARBA" id="ARBA00023242"/>
    </source>
</evidence>
<dbReference type="GeneID" id="66118282"/>
<evidence type="ECO:0000313" key="9">
    <source>
        <dbReference type="Proteomes" id="UP000790833"/>
    </source>
</evidence>
<proteinExistence type="predicted"/>
<sequence>MEYLQEYPSDDEEEDDEKVESSDEALNSEISLNRLNQQPLLISTTTTSKLPSTVESLQLFLQNYLYQRHQMSSIYLYMPWRPSAASTMIIRALSSQLEHHLRERFGSQLKDYQLEKITTNPRDVGYHISLTRNIPCNSNLAVQFNKNITKAFESFEVDQLAIGEDLDAFALRKGISKLFGEEVALALTKKPLPCLQIRFKNTCVLFSNPDYSSLFLGLPIRSEHVPMFHRMRSTIDEVMNAMELPLDKENTPENYHLTIAICKNNISPSISPKVFEQMQSHMSSLTVDASKLEVSRPKIRV</sequence>
<dbReference type="GO" id="GO:0005634">
    <property type="term" value="C:nucleus"/>
    <property type="evidence" value="ECO:0007669"/>
    <property type="project" value="TreeGrafter"/>
</dbReference>
<evidence type="ECO:0000256" key="1">
    <source>
        <dbReference type="ARBA" id="ARBA00022722"/>
    </source>
</evidence>
<keyword evidence="4" id="KW-0539">Nucleus</keyword>
<evidence type="ECO:0000313" key="8">
    <source>
        <dbReference type="EMBL" id="KAG7194198.1"/>
    </source>
</evidence>
<dbReference type="PANTHER" id="PTHR13522">
    <property type="entry name" value="U6 SNRNA PHOSPHODIESTERASE 1"/>
    <property type="match status" value="1"/>
</dbReference>
<reference evidence="8" key="1">
    <citation type="submission" date="2021-03" db="EMBL/GenBank/DDBJ databases">
        <authorList>
            <person name="Palmer J.M."/>
        </authorList>
    </citation>
    <scope>NUCLEOTIDE SEQUENCE</scope>
    <source>
        <strain evidence="8">ARV_011</strain>
    </source>
</reference>
<evidence type="ECO:0000256" key="6">
    <source>
        <dbReference type="ARBA" id="ARBA00030030"/>
    </source>
</evidence>